<dbReference type="Proteomes" id="UP000256952">
    <property type="component" value="Chromosome CBM2613_b"/>
</dbReference>
<dbReference type="EMBL" id="OFTH01000034">
    <property type="protein sequence ID" value="SOZ66021.1"/>
    <property type="molecule type" value="Genomic_DNA"/>
</dbReference>
<gene>
    <name evidence="2" type="ORF">CBM2613_B10068</name>
</gene>
<name>A0A976AZ48_9BURK</name>
<feature type="compositionally biased region" description="Polar residues" evidence="1">
    <location>
        <begin position="14"/>
        <end position="26"/>
    </location>
</feature>
<accession>A0A976AZ48</accession>
<sequence length="67" mass="7093">MRATPHAGAKAASLTRSETVARTPSRSAPVCRGLGVIPPHGTNLAPCWYPPAVTAAILRRFPHMAFT</sequence>
<dbReference type="AlphaFoldDB" id="A0A976AZ48"/>
<protein>
    <submittedName>
        <fullName evidence="2">Uncharacterized protein</fullName>
    </submittedName>
</protein>
<reference evidence="2 3" key="1">
    <citation type="submission" date="2018-01" db="EMBL/GenBank/DDBJ databases">
        <authorList>
            <person name="Clerissi C."/>
        </authorList>
    </citation>
    <scope>NUCLEOTIDE SEQUENCE [LARGE SCALE GENOMIC DNA]</scope>
    <source>
        <strain evidence="2">Cupriavidus taiwanensis STM 8556</strain>
    </source>
</reference>
<evidence type="ECO:0000256" key="1">
    <source>
        <dbReference type="SAM" id="MobiDB-lite"/>
    </source>
</evidence>
<feature type="region of interest" description="Disordered" evidence="1">
    <location>
        <begin position="1"/>
        <end position="28"/>
    </location>
</feature>
<evidence type="ECO:0000313" key="3">
    <source>
        <dbReference type="Proteomes" id="UP000256952"/>
    </source>
</evidence>
<evidence type="ECO:0000313" key="2">
    <source>
        <dbReference type="EMBL" id="SOZ66021.1"/>
    </source>
</evidence>
<comment type="caution">
    <text evidence="2">The sequence shown here is derived from an EMBL/GenBank/DDBJ whole genome shotgun (WGS) entry which is preliminary data.</text>
</comment>
<proteinExistence type="predicted"/>
<organism evidence="2 3">
    <name type="scientific">Cupriavidus taiwanensis</name>
    <dbReference type="NCBI Taxonomy" id="164546"/>
    <lineage>
        <taxon>Bacteria</taxon>
        <taxon>Pseudomonadati</taxon>
        <taxon>Pseudomonadota</taxon>
        <taxon>Betaproteobacteria</taxon>
        <taxon>Burkholderiales</taxon>
        <taxon>Burkholderiaceae</taxon>
        <taxon>Cupriavidus</taxon>
    </lineage>
</organism>